<dbReference type="FunFam" id="3.40.1190.20:FF:000003">
    <property type="entry name" value="Phosphomethylpyrimidine kinase ThiD"/>
    <property type="match status" value="1"/>
</dbReference>
<dbReference type="InterPro" id="IPR004399">
    <property type="entry name" value="HMP/HMP-P_kinase_dom"/>
</dbReference>
<dbReference type="GO" id="GO:0005829">
    <property type="term" value="C:cytosol"/>
    <property type="evidence" value="ECO:0007669"/>
    <property type="project" value="TreeGrafter"/>
</dbReference>
<accession>A0AA41R196</accession>
<evidence type="ECO:0000313" key="8">
    <source>
        <dbReference type="EMBL" id="MCJ8500317.1"/>
    </source>
</evidence>
<evidence type="ECO:0000256" key="4">
    <source>
        <dbReference type="ARBA" id="ARBA00022741"/>
    </source>
</evidence>
<dbReference type="GO" id="GO:0008902">
    <property type="term" value="F:hydroxymethylpyrimidine kinase activity"/>
    <property type="evidence" value="ECO:0007669"/>
    <property type="project" value="UniProtKB-EC"/>
</dbReference>
<dbReference type="EC" id="2.7.1.49" evidence="2"/>
<evidence type="ECO:0000259" key="7">
    <source>
        <dbReference type="Pfam" id="PF08543"/>
    </source>
</evidence>
<organism evidence="8 9">
    <name type="scientific">Desulfatitalea alkaliphila</name>
    <dbReference type="NCBI Taxonomy" id="2929485"/>
    <lineage>
        <taxon>Bacteria</taxon>
        <taxon>Pseudomonadati</taxon>
        <taxon>Thermodesulfobacteriota</taxon>
        <taxon>Desulfobacteria</taxon>
        <taxon>Desulfobacterales</taxon>
        <taxon>Desulfosarcinaceae</taxon>
        <taxon>Desulfatitalea</taxon>
    </lineage>
</organism>
<evidence type="ECO:0000256" key="1">
    <source>
        <dbReference type="ARBA" id="ARBA00004948"/>
    </source>
</evidence>
<evidence type="ECO:0000256" key="5">
    <source>
        <dbReference type="ARBA" id="ARBA00022777"/>
    </source>
</evidence>
<feature type="domain" description="Pyridoxamine kinase/Phosphomethylpyrimidine kinase" evidence="7">
    <location>
        <begin position="11"/>
        <end position="255"/>
    </location>
</feature>
<dbReference type="GO" id="GO:0005524">
    <property type="term" value="F:ATP binding"/>
    <property type="evidence" value="ECO:0007669"/>
    <property type="project" value="UniProtKB-KW"/>
</dbReference>
<protein>
    <recommendedName>
        <fullName evidence="2">hydroxymethylpyrimidine kinase</fullName>
        <ecNumber evidence="2">2.7.1.49</ecNumber>
    </recommendedName>
</protein>
<gene>
    <name evidence="8" type="primary">thiD</name>
    <name evidence="8" type="ORF">MRX98_06995</name>
</gene>
<dbReference type="PANTHER" id="PTHR20858">
    <property type="entry name" value="PHOSPHOMETHYLPYRIMIDINE KINASE"/>
    <property type="match status" value="1"/>
</dbReference>
<keyword evidence="5 8" id="KW-0418">Kinase</keyword>
<dbReference type="InterPro" id="IPR029056">
    <property type="entry name" value="Ribokinase-like"/>
</dbReference>
<dbReference type="Gene3D" id="3.40.1190.20">
    <property type="match status" value="1"/>
</dbReference>
<name>A0AA41R196_9BACT</name>
<dbReference type="Pfam" id="PF08543">
    <property type="entry name" value="Phos_pyr_kin"/>
    <property type="match status" value="1"/>
</dbReference>
<dbReference type="GO" id="GO:0009228">
    <property type="term" value="P:thiamine biosynthetic process"/>
    <property type="evidence" value="ECO:0007669"/>
    <property type="project" value="InterPro"/>
</dbReference>
<comment type="caution">
    <text evidence="8">The sequence shown here is derived from an EMBL/GenBank/DDBJ whole genome shotgun (WGS) entry which is preliminary data.</text>
</comment>
<dbReference type="GO" id="GO:0008972">
    <property type="term" value="F:phosphomethylpyrimidine kinase activity"/>
    <property type="evidence" value="ECO:0007669"/>
    <property type="project" value="InterPro"/>
</dbReference>
<reference evidence="8" key="1">
    <citation type="submission" date="2022-04" db="EMBL/GenBank/DDBJ databases">
        <title>Desulfatitalea alkaliphila sp. nov., a novel anaerobic sulfate-reducing bacterium isolated from terrestrial mud volcano, Taman Peninsula, Russia.</title>
        <authorList>
            <person name="Khomyakova M.A."/>
            <person name="Merkel A.Y."/>
            <person name="Slobodkin A.I."/>
        </authorList>
    </citation>
    <scope>NUCLEOTIDE SEQUENCE</scope>
    <source>
        <strain evidence="8">M08but</strain>
    </source>
</reference>
<keyword evidence="4" id="KW-0547">Nucleotide-binding</keyword>
<dbReference type="RefSeq" id="WP_246904371.1">
    <property type="nucleotide sequence ID" value="NZ_JALJRB010000006.1"/>
</dbReference>
<dbReference type="InterPro" id="IPR013749">
    <property type="entry name" value="PM/HMP-P_kinase-1"/>
</dbReference>
<sequence length="273" mass="28963">MRVALTIAGSDSCGGAGIQADLKTFQALGVFGMSAVTAVTVQNTRKVYAVQEMTPQVVHDQIVRLFEDIAIQAVKIGMVASVALIEAIAAALEGVDRPPVVLDPVMISKSGYPLLNQDARQALVARLFPLAEVVTPNRHEVEALLGEPIADEAGMRDAARRLSDLGAPKVVVKGGHMSGEEATDIVFDGRDYHRLTHPRVATRNTHGTGCTFSAAIAAGLARGCTFFDAVRKAKAYVSGAIAHALPIGKGHGPTHHFYDLYARAGVRTDRCDD</sequence>
<dbReference type="NCBIfam" id="TIGR00097">
    <property type="entry name" value="HMP-P_kinase"/>
    <property type="match status" value="1"/>
</dbReference>
<dbReference type="AlphaFoldDB" id="A0AA41R196"/>
<evidence type="ECO:0000313" key="9">
    <source>
        <dbReference type="Proteomes" id="UP001165427"/>
    </source>
</evidence>
<comment type="pathway">
    <text evidence="1">Cofactor biosynthesis; thiamine diphosphate biosynthesis.</text>
</comment>
<dbReference type="CDD" id="cd01169">
    <property type="entry name" value="HMPP_kinase"/>
    <property type="match status" value="1"/>
</dbReference>
<evidence type="ECO:0000256" key="3">
    <source>
        <dbReference type="ARBA" id="ARBA00022679"/>
    </source>
</evidence>
<evidence type="ECO:0000256" key="6">
    <source>
        <dbReference type="ARBA" id="ARBA00022840"/>
    </source>
</evidence>
<dbReference type="Proteomes" id="UP001165427">
    <property type="component" value="Unassembled WGS sequence"/>
</dbReference>
<proteinExistence type="predicted"/>
<keyword evidence="9" id="KW-1185">Reference proteome</keyword>
<dbReference type="SUPFAM" id="SSF53613">
    <property type="entry name" value="Ribokinase-like"/>
    <property type="match status" value="1"/>
</dbReference>
<dbReference type="EMBL" id="JALJRB010000006">
    <property type="protein sequence ID" value="MCJ8500317.1"/>
    <property type="molecule type" value="Genomic_DNA"/>
</dbReference>
<keyword evidence="3 8" id="KW-0808">Transferase</keyword>
<dbReference type="PANTHER" id="PTHR20858:SF17">
    <property type="entry name" value="HYDROXYMETHYLPYRIMIDINE_PHOSPHOMETHYLPYRIMIDINE KINASE THI20-RELATED"/>
    <property type="match status" value="1"/>
</dbReference>
<keyword evidence="6" id="KW-0067">ATP-binding</keyword>
<evidence type="ECO:0000256" key="2">
    <source>
        <dbReference type="ARBA" id="ARBA00012135"/>
    </source>
</evidence>